<dbReference type="Pfam" id="PF12530">
    <property type="entry name" value="DUF3730"/>
    <property type="match status" value="2"/>
</dbReference>
<name>A0A8T0RNI5_PANVG</name>
<feature type="domain" description="DUF3730" evidence="2">
    <location>
        <begin position="4"/>
        <end position="202"/>
    </location>
</feature>
<dbReference type="SUPFAM" id="SSF48371">
    <property type="entry name" value="ARM repeat"/>
    <property type="match status" value="1"/>
</dbReference>
<feature type="domain" description="DUF3730" evidence="2">
    <location>
        <begin position="361"/>
        <end position="582"/>
    </location>
</feature>
<dbReference type="GO" id="GO:0060147">
    <property type="term" value="P:regulation of post-transcriptional gene silencing"/>
    <property type="evidence" value="ECO:0007669"/>
    <property type="project" value="InterPro"/>
</dbReference>
<comment type="caution">
    <text evidence="3">The sequence shown here is derived from an EMBL/GenBank/DDBJ whole genome shotgun (WGS) entry which is preliminary data.</text>
</comment>
<dbReference type="InterPro" id="IPR022542">
    <property type="entry name" value="FOCAD/RST1_DUF3730"/>
</dbReference>
<evidence type="ECO:0000313" key="3">
    <source>
        <dbReference type="EMBL" id="KAG2586760.1"/>
    </source>
</evidence>
<feature type="region of interest" description="Disordered" evidence="1">
    <location>
        <begin position="1172"/>
        <end position="1198"/>
    </location>
</feature>
<dbReference type="Proteomes" id="UP000823388">
    <property type="component" value="Chromosome 5N"/>
</dbReference>
<dbReference type="PANTHER" id="PTHR16212">
    <property type="entry name" value="FOCADHESIN FAMILY MEMBER"/>
    <property type="match status" value="1"/>
</dbReference>
<sequence>MVAEGLDGIVAFLRPFVMFSVVRKGDAAFARDLVGALAAAAAAAGKAGVAIPVLKLLEESMLHFGRGDDQEMRLWLSSAECLVGAYVVLLRKLVHAQMDAQASSAMLMEALLSQCLFHKKILGTTSTLLGLSKHLFSVQKDLGLCYLAEISGVLSCLSHSLSGLEFEHEQLFGLKLLPFLIEWKHENVLELQEQKHCLSEELLCVMAVINLAISPSKSVKAVVYHILSRFSSLVLDTPATHSSDQQDISTDYHISKPALILPKLLRHIWSQPSSAGFIFMKHTATKVSPESGRNCLEARYWTDQLNDYLTVLRREKLMLDLSSKKTSSVAISSLISSVACSLAMLGASDPRLGMPLFVVILFYIKILCDNNNFSTEILLSLIESLPSVAIHGFVLPLALQWISPMLNRDTNLVLYAIAVRLLCKIWIVTDWAFPNLQAIMDPENISNFISDREVSMSVASSIRDVCKHNPDRGVDLILSVSLCIESHDSVVQALGLEGLSYLCEADVVDFYTAWKVISKELLDYSVEPAVAHSLCVLLRCGAMDAEAYSGICNNLIGILWSIGTSKKNDSESLWVKARETAFLSLSYYKVSLIQDAIPDFWKQNYEFFTNEDNLAVLNAMENLQDEIVKFEHINHRRVSTDKRVAVHKFEKLLDVFPQAVFKGKSTHHQLPGAALLTLNFTPKDILNEGKSKGLQRVHAAFKQAFTEIAESLYISRNIEVALIALHSWKSFVSNWMQAVVSLLDIKESSKLNKALKAASDIFKILCDHIPVSTPRVAVNIALVIGSLCSIVPPTAHLVISSASDFLLKWLFQYEHEHQQWSAALSLGLVFNCFHPTDKKRRFQVINGLLEVISKTESCLAKGSCGLALGYACQGLLTRAHNASGSEVDATTELNERASIEDILHALVSSLIQLCPSSGYSLKKLNIYGTDSMEGMEENSDRCNDDPWAVAGLVLGLGNSVVALYRLGAYGTVTEIKDILMSWIPNVNSSCELFDEMNSVSLCIGSCLALPSVLAFCQRVDLLNEDLDALFNRYTSLASELLNLNKSGIIFQNLLMAVCIGAGSLLSFILDGVHAMESSAVKKLLDTLRHIYTHPFPPLVHFGGMFGVVNACGAGAGDLTGMSSKLMTSQIKHEESSLVRGPLLASPVGEALSTSMVQEIYLLAKDAEAHRYASGPTTTSREYGVRSSRKGIRARKAHQRGRMKFTGGGRWGVAVGSRWLLKNLILYNENGSNRSSDDPSQASSFSEQSLVWNLSRWLNDLKLEKPFDMVPVSTVGTVLKCLSKAPRLPTTDWGVIVPRCMKVEAQIPYKPTNQQDLKLLREACVHFTLAHATHLSPLLQFLDDLTDILRFRRLEMNVQSILLQHLSQLMKLFSDSRLDKLYEDLTEYLYSSTSSYLNYSCEQKSMIRMSFWEGICKCLVEVVSEESGGFSFTKKCIECLLPLLTLQNDGQPEYMNEWSAAIMCLTNAQKSWLGDMLQVRNAALVTEEERIDVAKKIIIRARLCATGCGSVHDLGNIKMMILCAKADGVWWSVLVEIAAAINSDENGIKRQWLLDALEIGCVTAHPSTVLRFVGLLCDSCCIYMPLLIVNSRNVLSDLPVTLPSFLSSSIWDDFRDIVADKLWLLTTHIYTWAEQLAYGNDLTGHAHIHRIEDYLTVDKQLKLANLELL</sequence>
<organism evidence="3 4">
    <name type="scientific">Panicum virgatum</name>
    <name type="common">Blackwell switchgrass</name>
    <dbReference type="NCBI Taxonomy" id="38727"/>
    <lineage>
        <taxon>Eukaryota</taxon>
        <taxon>Viridiplantae</taxon>
        <taxon>Streptophyta</taxon>
        <taxon>Embryophyta</taxon>
        <taxon>Tracheophyta</taxon>
        <taxon>Spermatophyta</taxon>
        <taxon>Magnoliopsida</taxon>
        <taxon>Liliopsida</taxon>
        <taxon>Poales</taxon>
        <taxon>Poaceae</taxon>
        <taxon>PACMAD clade</taxon>
        <taxon>Panicoideae</taxon>
        <taxon>Panicodae</taxon>
        <taxon>Paniceae</taxon>
        <taxon>Panicinae</taxon>
        <taxon>Panicum</taxon>
        <taxon>Panicum sect. Hiantes</taxon>
    </lineage>
</organism>
<keyword evidence="4" id="KW-1185">Reference proteome</keyword>
<accession>A0A8T0RNI5</accession>
<dbReference type="PANTHER" id="PTHR16212:SF4">
    <property type="entry name" value="FOCADHESIN"/>
    <property type="match status" value="1"/>
</dbReference>
<dbReference type="InterPro" id="IPR045163">
    <property type="entry name" value="Focadhesin/RST1"/>
</dbReference>
<dbReference type="EMBL" id="CM029046">
    <property type="protein sequence ID" value="KAG2586760.1"/>
    <property type="molecule type" value="Genomic_DNA"/>
</dbReference>
<reference evidence="3" key="1">
    <citation type="submission" date="2020-05" db="EMBL/GenBank/DDBJ databases">
        <title>WGS assembly of Panicum virgatum.</title>
        <authorList>
            <person name="Lovell J.T."/>
            <person name="Jenkins J."/>
            <person name="Shu S."/>
            <person name="Juenger T.E."/>
            <person name="Schmutz J."/>
        </authorList>
    </citation>
    <scope>NUCLEOTIDE SEQUENCE</scope>
    <source>
        <strain evidence="3">AP13</strain>
    </source>
</reference>
<evidence type="ECO:0000259" key="2">
    <source>
        <dbReference type="Pfam" id="PF12530"/>
    </source>
</evidence>
<proteinExistence type="predicted"/>
<evidence type="ECO:0000256" key="1">
    <source>
        <dbReference type="SAM" id="MobiDB-lite"/>
    </source>
</evidence>
<protein>
    <recommendedName>
        <fullName evidence="2">DUF3730 domain-containing protein</fullName>
    </recommendedName>
</protein>
<gene>
    <name evidence="3" type="ORF">PVAP13_5NG075481</name>
</gene>
<feature type="compositionally biased region" description="Basic residues" evidence="1">
    <location>
        <begin position="1186"/>
        <end position="1198"/>
    </location>
</feature>
<evidence type="ECO:0000313" key="4">
    <source>
        <dbReference type="Proteomes" id="UP000823388"/>
    </source>
</evidence>
<dbReference type="InterPro" id="IPR016024">
    <property type="entry name" value="ARM-type_fold"/>
</dbReference>